<gene>
    <name evidence="2" type="ORF">HHL27_02510</name>
</gene>
<evidence type="ECO:0000313" key="2">
    <source>
        <dbReference type="EMBL" id="NML92541.1"/>
    </source>
</evidence>
<reference evidence="2 3" key="1">
    <citation type="submission" date="2020-04" db="EMBL/GenBank/DDBJ databases">
        <title>Novosphingobium sp. TW-4 isolated from soil.</title>
        <authorList>
            <person name="Dahal R.H."/>
            <person name="Chaudhary D.K."/>
        </authorList>
    </citation>
    <scope>NUCLEOTIDE SEQUENCE [LARGE SCALE GENOMIC DNA]</scope>
    <source>
        <strain evidence="2 3">TW-4</strain>
    </source>
</reference>
<organism evidence="2 3">
    <name type="scientific">Novosphingobium olei</name>
    <dbReference type="NCBI Taxonomy" id="2728851"/>
    <lineage>
        <taxon>Bacteria</taxon>
        <taxon>Pseudomonadati</taxon>
        <taxon>Pseudomonadota</taxon>
        <taxon>Alphaproteobacteria</taxon>
        <taxon>Sphingomonadales</taxon>
        <taxon>Sphingomonadaceae</taxon>
        <taxon>Novosphingobium</taxon>
    </lineage>
</organism>
<dbReference type="AlphaFoldDB" id="A0A7Y0G814"/>
<dbReference type="PANTHER" id="PTHR30432">
    <property type="entry name" value="TRANSCRIPTIONAL REGULATOR MODE"/>
    <property type="match status" value="1"/>
</dbReference>
<dbReference type="InterPro" id="IPR051815">
    <property type="entry name" value="Molybdate_resp_trans_reg"/>
</dbReference>
<comment type="caution">
    <text evidence="2">The sequence shown here is derived from an EMBL/GenBank/DDBJ whole genome shotgun (WGS) entry which is preliminary data.</text>
</comment>
<dbReference type="InterPro" id="IPR000847">
    <property type="entry name" value="LysR_HTH_N"/>
</dbReference>
<feature type="domain" description="HTH lysR-type" evidence="1">
    <location>
        <begin position="27"/>
        <end position="85"/>
    </location>
</feature>
<evidence type="ECO:0000313" key="3">
    <source>
        <dbReference type="Proteomes" id="UP000583556"/>
    </source>
</evidence>
<sequence>MTDAALRIAIRMTCGEEIAFGPGKADLLEAIAREGSISAGARALGMSYRRAWTLVDVMNRCWDEPLVATVPGRAHGGATLTDLGRFVLARYRAMQEAAQQAVSADASALWSRLLDAPHPADG</sequence>
<keyword evidence="3" id="KW-1185">Reference proteome</keyword>
<dbReference type="SUPFAM" id="SSF46785">
    <property type="entry name" value="Winged helix' DNA-binding domain"/>
    <property type="match status" value="1"/>
</dbReference>
<proteinExistence type="predicted"/>
<dbReference type="Proteomes" id="UP000583556">
    <property type="component" value="Unassembled WGS sequence"/>
</dbReference>
<dbReference type="PANTHER" id="PTHR30432:SF1">
    <property type="entry name" value="DNA-BINDING TRANSCRIPTIONAL DUAL REGULATOR MODE"/>
    <property type="match status" value="1"/>
</dbReference>
<dbReference type="GO" id="GO:0003700">
    <property type="term" value="F:DNA-binding transcription factor activity"/>
    <property type="evidence" value="ECO:0007669"/>
    <property type="project" value="InterPro"/>
</dbReference>
<dbReference type="InterPro" id="IPR036388">
    <property type="entry name" value="WH-like_DNA-bd_sf"/>
</dbReference>
<accession>A0A7Y0G814</accession>
<dbReference type="Pfam" id="PF00126">
    <property type="entry name" value="HTH_1"/>
    <property type="match status" value="1"/>
</dbReference>
<dbReference type="Gene3D" id="1.10.10.10">
    <property type="entry name" value="Winged helix-like DNA-binding domain superfamily/Winged helix DNA-binding domain"/>
    <property type="match status" value="1"/>
</dbReference>
<name>A0A7Y0G814_9SPHN</name>
<protein>
    <submittedName>
        <fullName evidence="2">LysR family transcriptional regulator</fullName>
    </submittedName>
</protein>
<dbReference type="EMBL" id="JABBGM010000001">
    <property type="protein sequence ID" value="NML92541.1"/>
    <property type="molecule type" value="Genomic_DNA"/>
</dbReference>
<dbReference type="RefSeq" id="WP_169491777.1">
    <property type="nucleotide sequence ID" value="NZ_JABBGM010000001.1"/>
</dbReference>
<dbReference type="InterPro" id="IPR036390">
    <property type="entry name" value="WH_DNA-bd_sf"/>
</dbReference>
<evidence type="ECO:0000259" key="1">
    <source>
        <dbReference type="Pfam" id="PF00126"/>
    </source>
</evidence>